<dbReference type="Gene3D" id="1.20.1250.20">
    <property type="entry name" value="MFS general substrate transporter like domains"/>
    <property type="match status" value="1"/>
</dbReference>
<keyword evidence="6 8" id="KW-0472">Membrane</keyword>
<organism evidence="9 10">
    <name type="scientific">Methylobacterium goesingense</name>
    <dbReference type="NCBI Taxonomy" id="243690"/>
    <lineage>
        <taxon>Bacteria</taxon>
        <taxon>Pseudomonadati</taxon>
        <taxon>Pseudomonadota</taxon>
        <taxon>Alphaproteobacteria</taxon>
        <taxon>Hyphomicrobiales</taxon>
        <taxon>Methylobacteriaceae</taxon>
        <taxon>Methylobacterium</taxon>
    </lineage>
</organism>
<dbReference type="Proteomes" id="UP001549145">
    <property type="component" value="Unassembled WGS sequence"/>
</dbReference>
<comment type="similarity">
    <text evidence="2">Belongs to the major facilitator superfamily.</text>
</comment>
<dbReference type="InterPro" id="IPR011701">
    <property type="entry name" value="MFS"/>
</dbReference>
<evidence type="ECO:0000313" key="10">
    <source>
        <dbReference type="Proteomes" id="UP001549145"/>
    </source>
</evidence>
<feature type="transmembrane region" description="Helical" evidence="8">
    <location>
        <begin position="197"/>
        <end position="217"/>
    </location>
</feature>
<feature type="transmembrane region" description="Helical" evidence="8">
    <location>
        <begin position="350"/>
        <end position="371"/>
    </location>
</feature>
<evidence type="ECO:0000256" key="2">
    <source>
        <dbReference type="ARBA" id="ARBA00008335"/>
    </source>
</evidence>
<proteinExistence type="inferred from homology"/>
<dbReference type="Pfam" id="PF07690">
    <property type="entry name" value="MFS_1"/>
    <property type="match status" value="1"/>
</dbReference>
<dbReference type="NCBIfam" id="TIGR00901">
    <property type="entry name" value="2A0125"/>
    <property type="match status" value="1"/>
</dbReference>
<dbReference type="EMBL" id="JBEPMM010000002">
    <property type="protein sequence ID" value="MET3691464.1"/>
    <property type="molecule type" value="Genomic_DNA"/>
</dbReference>
<keyword evidence="10" id="KW-1185">Reference proteome</keyword>
<dbReference type="PANTHER" id="PTHR12778">
    <property type="entry name" value="SOLUTE CARRIER FAMILY 33 ACETYL-COA TRANSPORTER -RELATED"/>
    <property type="match status" value="1"/>
</dbReference>
<comment type="caution">
    <text evidence="9">The sequence shown here is derived from an EMBL/GenBank/DDBJ whole genome shotgun (WGS) entry which is preliminary data.</text>
</comment>
<feature type="transmembrane region" description="Helical" evidence="8">
    <location>
        <begin position="31"/>
        <end position="53"/>
    </location>
</feature>
<name>A0ABV2L0V9_9HYPH</name>
<feature type="transmembrane region" description="Helical" evidence="8">
    <location>
        <begin position="171"/>
        <end position="191"/>
    </location>
</feature>
<comment type="subcellular location">
    <subcellularLocation>
        <location evidence="1">Membrane</location>
        <topology evidence="1">Multi-pass membrane protein</topology>
    </subcellularLocation>
</comment>
<dbReference type="InterPro" id="IPR036259">
    <property type="entry name" value="MFS_trans_sf"/>
</dbReference>
<sequence length="501" mass="52369">MARSDATARSDLGDAPTRRLRLKDIVEDRRILLMLALGFSSGLPLLLVLGTFSTRLAYSDVDIKSIGLFSYLALPYTLKFLWAPLIDRFDVPVLSRALGRRRAWMIATQCAVAIALTLMAFADPGTSLALLGLGAFLVAICAATQDVVIDGWRIDAAGTDLQGVMAATSNLGYRLALMSAGAGALFIASAYGWSVAYLSMAALMGVGMFAALFAPAYDRASSERAPAAPKPAWTLRSAILEPLAELHARLGHSLWAILVLVAFYRMPDFISGVMASPLYKTVGFSLVDIGFVSKLYGIWVGIAGAFVGGWAMTRFGLFPTLVVGAFLGAASNLSFSWLSFGGPEVWRLTAAISIDNFCGSFAGMALIAYMSSLTAPGLAATQYALFSSLYALPGKFVAGTSGYIVAAFGYPVFFALTAAVGIPVVILCIFVGRAGERDAAAASAAASDPVRPEAAAGDEIAGNHPRGPGLASTGSSPSGKTQPDMATSETSRAGRTHPAHG</sequence>
<feature type="transmembrane region" description="Helical" evidence="8">
    <location>
        <begin position="315"/>
        <end position="338"/>
    </location>
</feature>
<accession>A0ABV2L0V9</accession>
<dbReference type="SUPFAM" id="SSF103473">
    <property type="entry name" value="MFS general substrate transporter"/>
    <property type="match status" value="1"/>
</dbReference>
<evidence type="ECO:0000256" key="6">
    <source>
        <dbReference type="ARBA" id="ARBA00023136"/>
    </source>
</evidence>
<keyword evidence="4 8" id="KW-0812">Transmembrane</keyword>
<evidence type="ECO:0000256" key="4">
    <source>
        <dbReference type="ARBA" id="ARBA00022692"/>
    </source>
</evidence>
<evidence type="ECO:0000256" key="1">
    <source>
        <dbReference type="ARBA" id="ARBA00004141"/>
    </source>
</evidence>
<evidence type="ECO:0000256" key="8">
    <source>
        <dbReference type="SAM" id="Phobius"/>
    </source>
</evidence>
<feature type="transmembrane region" description="Helical" evidence="8">
    <location>
        <begin position="284"/>
        <end position="308"/>
    </location>
</feature>
<evidence type="ECO:0000256" key="5">
    <source>
        <dbReference type="ARBA" id="ARBA00022989"/>
    </source>
</evidence>
<protein>
    <submittedName>
        <fullName evidence="9">PAT family beta-lactamase induction signal transducer AmpG</fullName>
    </submittedName>
</protein>
<dbReference type="CDD" id="cd17486">
    <property type="entry name" value="MFS_AmpG_like"/>
    <property type="match status" value="1"/>
</dbReference>
<evidence type="ECO:0000313" key="9">
    <source>
        <dbReference type="EMBL" id="MET3691464.1"/>
    </source>
</evidence>
<gene>
    <name evidence="9" type="ORF">ABID43_000989</name>
</gene>
<feature type="compositionally biased region" description="Polar residues" evidence="7">
    <location>
        <begin position="472"/>
        <end position="493"/>
    </location>
</feature>
<feature type="transmembrane region" description="Helical" evidence="8">
    <location>
        <begin position="412"/>
        <end position="432"/>
    </location>
</feature>
<dbReference type="PANTHER" id="PTHR12778:SF10">
    <property type="entry name" value="MAJOR FACILITATOR SUPERFAMILY DOMAIN-CONTAINING PROTEIN 3"/>
    <property type="match status" value="1"/>
</dbReference>
<feature type="transmembrane region" description="Helical" evidence="8">
    <location>
        <begin position="128"/>
        <end position="150"/>
    </location>
</feature>
<dbReference type="RefSeq" id="WP_238279473.1">
    <property type="nucleotide sequence ID" value="NZ_BPQL01000058.1"/>
</dbReference>
<dbReference type="InterPro" id="IPR004752">
    <property type="entry name" value="AmpG_permease/AT-1"/>
</dbReference>
<keyword evidence="3" id="KW-0813">Transport</keyword>
<reference evidence="9 10" key="1">
    <citation type="submission" date="2024-06" db="EMBL/GenBank/DDBJ databases">
        <title>Genomic Encyclopedia of Type Strains, Phase IV (KMG-IV): sequencing the most valuable type-strain genomes for metagenomic binning, comparative biology and taxonomic classification.</title>
        <authorList>
            <person name="Goeker M."/>
        </authorList>
    </citation>
    <scope>NUCLEOTIDE SEQUENCE [LARGE SCALE GENOMIC DNA]</scope>
    <source>
        <strain evidence="9 10">DSM 21331</strain>
    </source>
</reference>
<feature type="region of interest" description="Disordered" evidence="7">
    <location>
        <begin position="443"/>
        <end position="501"/>
    </location>
</feature>
<evidence type="ECO:0000256" key="7">
    <source>
        <dbReference type="SAM" id="MobiDB-lite"/>
    </source>
</evidence>
<evidence type="ECO:0000256" key="3">
    <source>
        <dbReference type="ARBA" id="ARBA00022448"/>
    </source>
</evidence>
<feature type="transmembrane region" description="Helical" evidence="8">
    <location>
        <begin position="103"/>
        <end position="122"/>
    </location>
</feature>
<keyword evidence="5 8" id="KW-1133">Transmembrane helix</keyword>
<feature type="transmembrane region" description="Helical" evidence="8">
    <location>
        <begin position="383"/>
        <end position="406"/>
    </location>
</feature>
<feature type="transmembrane region" description="Helical" evidence="8">
    <location>
        <begin position="65"/>
        <end position="82"/>
    </location>
</feature>